<sequence length="426" mass="47355">MNAEIKHRTADVYGIGRDLPLNYVSREAVDEFFVTNLTRDKHLIIYGSSKQGKTSLRKHCLKDDDYIVVHCSNKWSIAELHSAILKRVGYEVTQSTTKTTSGKNKIIAGFKAGVLGVGVETGGDKETTSSSSKTTAPLELDPEDVNDIIGALGEFNRFVVLEDFHYLPIETQKDFAVALKAFHEQSKLCFIIVGVWLEEGRLTVYNGDLTGRIVGVNADQWTADELREVISVGESLLNISFAESFKSAVLSGCLDSVYIVQEACYQACIAEKINFTQDKHLTDVGADIDVHALIQQVVNQQTGRYNSFITLFAGGFQETALQMYKWLLYPVLTASTDVLGDGLTYRYMRDLLRQHHPEGQSLNLGNLTQALQSVASLQVKKDIKPIVLDYDQTNLKLNVVDRGFLIWLANQEPKDLLELADLPAIA</sequence>
<dbReference type="RefSeq" id="WP_005346106.1">
    <property type="nucleotide sequence ID" value="NZ_APVG01000002.1"/>
</dbReference>
<protein>
    <submittedName>
        <fullName evidence="1">Uncharacterized protein</fullName>
    </submittedName>
</protein>
<comment type="caution">
    <text evidence="1">The sequence shown here is derived from an EMBL/GenBank/DDBJ whole genome shotgun (WGS) entry which is preliminary data.</text>
</comment>
<dbReference type="Proteomes" id="UP000023775">
    <property type="component" value="Unassembled WGS sequence"/>
</dbReference>
<evidence type="ECO:0000313" key="2">
    <source>
        <dbReference type="Proteomes" id="UP000023775"/>
    </source>
</evidence>
<dbReference type="EMBL" id="APVG01000002">
    <property type="protein sequence ID" value="ENY73606.1"/>
    <property type="molecule type" value="Genomic_DNA"/>
</dbReference>
<evidence type="ECO:0000313" key="1">
    <source>
        <dbReference type="EMBL" id="ENY73606.1"/>
    </source>
</evidence>
<dbReference type="OrthoDB" id="2531964at2"/>
<gene>
    <name evidence="1" type="ORF">G114_01079</name>
</gene>
<accession>N9VQK4</accession>
<dbReference type="Gene3D" id="3.40.50.300">
    <property type="entry name" value="P-loop containing nucleotide triphosphate hydrolases"/>
    <property type="match status" value="1"/>
</dbReference>
<proteinExistence type="predicted"/>
<name>N9VQK4_9GAMM</name>
<dbReference type="PATRIC" id="fig|1268237.3.peg.215"/>
<keyword evidence="2" id="KW-1185">Reference proteome</keyword>
<dbReference type="SUPFAM" id="SSF52540">
    <property type="entry name" value="P-loop containing nucleoside triphosphate hydrolases"/>
    <property type="match status" value="1"/>
</dbReference>
<organism evidence="1 2">
    <name type="scientific">Aeromonas diversa CDC 2478-85</name>
    <dbReference type="NCBI Taxonomy" id="1268237"/>
    <lineage>
        <taxon>Bacteria</taxon>
        <taxon>Pseudomonadati</taxon>
        <taxon>Pseudomonadota</taxon>
        <taxon>Gammaproteobacteria</taxon>
        <taxon>Aeromonadales</taxon>
        <taxon>Aeromonadaceae</taxon>
        <taxon>Aeromonas</taxon>
    </lineage>
</organism>
<dbReference type="AlphaFoldDB" id="N9VQK4"/>
<dbReference type="eggNOG" id="COG1672">
    <property type="taxonomic scope" value="Bacteria"/>
</dbReference>
<dbReference type="InterPro" id="IPR027417">
    <property type="entry name" value="P-loop_NTPase"/>
</dbReference>
<reference evidence="1 2" key="1">
    <citation type="journal article" date="2013" name="Genome Announc.">
        <title>Draft Genome Sequence of the Aeromonas diversa Type Strain.</title>
        <authorList>
            <person name="Farfan M."/>
            <person name="Spataro N."/>
            <person name="Sanglas A."/>
            <person name="Albarral V."/>
            <person name="Loren J.G."/>
            <person name="Bosch E."/>
            <person name="Fuste M.C."/>
        </authorList>
    </citation>
    <scope>NUCLEOTIDE SEQUENCE [LARGE SCALE GENOMIC DNA]</scope>
    <source>
        <strain evidence="1 2">2478-85</strain>
    </source>
</reference>